<dbReference type="AlphaFoldDB" id="A0A0W0WDK4"/>
<dbReference type="InterPro" id="IPR036964">
    <property type="entry name" value="RASGEF_cat_dom_sf"/>
</dbReference>
<proteinExistence type="predicted"/>
<dbReference type="GO" id="GO:0007264">
    <property type="term" value="P:small GTPase-mediated signal transduction"/>
    <property type="evidence" value="ECO:0007669"/>
    <property type="project" value="InterPro"/>
</dbReference>
<sequence>MKRAQMRKYIDVLSEHQKEYLDKYASLKIYLETRLPEISSLDDLESLRKRIKKEQHALESMYGEMIKIQKTLKESTSKQSTKVKQTFEHWNQKFIDRFNKATPDCKTLFDQIDAKKQEIKDDNDPAKILKKLISKFQANELDIQAFNDFLMNPAVKSKMRANPLFSAKVEHLNRQIIVRYGHTLARLDQELFLNIRLQELFSPWAFAKSPTIKANAANYNNLSDYITNLILAAPSIEERSIIVDRWIWVAQYLFEELKDYSGCHAILSALSRNEVSRLSRTFESLSPETQDTFDKLSKSILVSSSLRPIFNAQEAVIPAMPLIQRDVTFVADGNKSVEDLESKDDKREEMMMRTGGGKKIVLAFDKLQTERTKYVIPNNIDLELDDFLRDRLKNPAVPYDSDAADQRSTELEPPKNDLKAAKPVRFGKVFKSASHNNQSCMRQVILEDLIKGLTTFVVNDPSGFLRGRNQEGFQMDEKKYVIDWEKEAEQIAMLHREIEANVDALKGYSTNEKNSSLVSRTQDLINKLEALDFKQIKMQQLENKLNITLFKLKVEFSSLSRVNHDNENVERLDEIIAEVEKISTLAEECQFSSKFQKNLEEFNKVIDAYKLSSNSSEVKQEDPQVELEKPGLSVSHLRCRYSLLYAPLRHDHSVHNDLIPGVQPTAITCA</sequence>
<dbReference type="Gene3D" id="1.10.840.10">
    <property type="entry name" value="Ras guanine-nucleotide exchange factors catalytic domain"/>
    <property type="match status" value="1"/>
</dbReference>
<dbReference type="SUPFAM" id="SSF48366">
    <property type="entry name" value="Ras GEF"/>
    <property type="match status" value="1"/>
</dbReference>
<dbReference type="SMART" id="SM00147">
    <property type="entry name" value="RasGEF"/>
    <property type="match status" value="1"/>
</dbReference>
<dbReference type="PATRIC" id="fig|466.6.peg.685"/>
<dbReference type="GO" id="GO:0005085">
    <property type="term" value="F:guanyl-nucleotide exchange factor activity"/>
    <property type="evidence" value="ECO:0007669"/>
    <property type="project" value="UniProtKB-KW"/>
</dbReference>
<accession>A0A0W0WDK4</accession>
<dbReference type="EMBL" id="LNYL01000016">
    <property type="protein sequence ID" value="KTD30449.1"/>
    <property type="molecule type" value="Genomic_DNA"/>
</dbReference>
<protein>
    <submittedName>
        <fullName evidence="3">RasGEF domain protein</fullName>
    </submittedName>
</protein>
<dbReference type="InterPro" id="IPR023578">
    <property type="entry name" value="Ras_GEF_dom_sf"/>
</dbReference>
<name>A0A0W0WDK4_9GAMM</name>
<organism evidence="3 4">
    <name type="scientific">Legionella maceachernii</name>
    <dbReference type="NCBI Taxonomy" id="466"/>
    <lineage>
        <taxon>Bacteria</taxon>
        <taxon>Pseudomonadati</taxon>
        <taxon>Pseudomonadota</taxon>
        <taxon>Gammaproteobacteria</taxon>
        <taxon>Legionellales</taxon>
        <taxon>Legionellaceae</taxon>
        <taxon>Legionella</taxon>
    </lineage>
</organism>
<reference evidence="3 4" key="1">
    <citation type="submission" date="2015-11" db="EMBL/GenBank/DDBJ databases">
        <title>Genomic analysis of 38 Legionella species identifies large and diverse effector repertoires.</title>
        <authorList>
            <person name="Burstein D."/>
            <person name="Amaro F."/>
            <person name="Zusman T."/>
            <person name="Lifshitz Z."/>
            <person name="Cohen O."/>
            <person name="Gilbert J.A."/>
            <person name="Pupko T."/>
            <person name="Shuman H.A."/>
            <person name="Segal G."/>
        </authorList>
    </citation>
    <scope>NUCLEOTIDE SEQUENCE [LARGE SCALE GENOMIC DNA]</scope>
    <source>
        <strain evidence="3 4">PX-1-G2-E2</strain>
    </source>
</reference>
<dbReference type="Proteomes" id="UP000054908">
    <property type="component" value="Unassembled WGS sequence"/>
</dbReference>
<evidence type="ECO:0000313" key="4">
    <source>
        <dbReference type="Proteomes" id="UP000054908"/>
    </source>
</evidence>
<gene>
    <name evidence="3" type="ORF">Lmac_0633</name>
</gene>
<evidence type="ECO:0000256" key="1">
    <source>
        <dbReference type="ARBA" id="ARBA00022658"/>
    </source>
</evidence>
<dbReference type="PROSITE" id="PS50009">
    <property type="entry name" value="RASGEF_CAT"/>
    <property type="match status" value="1"/>
</dbReference>
<dbReference type="STRING" id="466.Lmac_0633"/>
<comment type="caution">
    <text evidence="3">The sequence shown here is derived from an EMBL/GenBank/DDBJ whole genome shotgun (WGS) entry which is preliminary data.</text>
</comment>
<dbReference type="RefSeq" id="WP_058451456.1">
    <property type="nucleotide sequence ID" value="NZ_UHIB01000001.1"/>
</dbReference>
<dbReference type="InterPro" id="IPR008937">
    <property type="entry name" value="Ras-like_GEF"/>
</dbReference>
<dbReference type="OrthoDB" id="5649485at2"/>
<keyword evidence="4" id="KW-1185">Reference proteome</keyword>
<evidence type="ECO:0000313" key="3">
    <source>
        <dbReference type="EMBL" id="KTD30449.1"/>
    </source>
</evidence>
<keyword evidence="1" id="KW-0344">Guanine-nucleotide releasing factor</keyword>
<dbReference type="PANTHER" id="PTHR23113:SF99">
    <property type="entry name" value="RASGEF DOMAIN-CONTAINING PROTEIN"/>
    <property type="match status" value="1"/>
</dbReference>
<dbReference type="InterPro" id="IPR001895">
    <property type="entry name" value="RASGEF_cat_dom"/>
</dbReference>
<evidence type="ECO:0000259" key="2">
    <source>
        <dbReference type="PROSITE" id="PS50009"/>
    </source>
</evidence>
<dbReference type="PANTHER" id="PTHR23113">
    <property type="entry name" value="GUANINE NUCLEOTIDE EXCHANGE FACTOR"/>
    <property type="match status" value="1"/>
</dbReference>
<feature type="domain" description="Ras-GEF" evidence="2">
    <location>
        <begin position="176"/>
        <end position="414"/>
    </location>
</feature>
<dbReference type="Pfam" id="PF00617">
    <property type="entry name" value="RasGEF"/>
    <property type="match status" value="1"/>
</dbReference>